<keyword evidence="4" id="KW-1185">Reference proteome</keyword>
<accession>A0A368GL03</accession>
<organism evidence="3 4">
    <name type="scientific">Ancylostoma caninum</name>
    <name type="common">Dog hookworm</name>
    <dbReference type="NCBI Taxonomy" id="29170"/>
    <lineage>
        <taxon>Eukaryota</taxon>
        <taxon>Metazoa</taxon>
        <taxon>Ecdysozoa</taxon>
        <taxon>Nematoda</taxon>
        <taxon>Chromadorea</taxon>
        <taxon>Rhabditida</taxon>
        <taxon>Rhabditina</taxon>
        <taxon>Rhabditomorpha</taxon>
        <taxon>Strongyloidea</taxon>
        <taxon>Ancylostomatidae</taxon>
        <taxon>Ancylostomatinae</taxon>
        <taxon>Ancylostoma</taxon>
    </lineage>
</organism>
<evidence type="ECO:0000313" key="3">
    <source>
        <dbReference type="EMBL" id="RCN45062.1"/>
    </source>
</evidence>
<protein>
    <submittedName>
        <fullName evidence="3">Uncharacterized protein</fullName>
    </submittedName>
</protein>
<feature type="region of interest" description="Disordered" evidence="2">
    <location>
        <begin position="149"/>
        <end position="191"/>
    </location>
</feature>
<name>A0A368GL03_ANCCA</name>
<dbReference type="AlphaFoldDB" id="A0A368GL03"/>
<evidence type="ECO:0000313" key="4">
    <source>
        <dbReference type="Proteomes" id="UP000252519"/>
    </source>
</evidence>
<keyword evidence="1" id="KW-0175">Coiled coil</keyword>
<dbReference type="Proteomes" id="UP000252519">
    <property type="component" value="Unassembled WGS sequence"/>
</dbReference>
<gene>
    <name evidence="3" type="ORF">ANCCAN_08927</name>
</gene>
<sequence length="191" mass="22760">MIKIEDMLAVSMENEKSLKEEVASLTQRMARMEMLLQELLRRTPATQKQGEIVYSYATAKSVAELRQLKGLNMSHFVLASEVEVYKDDTTELELLVDNRIRTKDRVLFIQQCLFKYYDIPEHLREGTWRKAKESLNSRVRRLRKTIRDGQLTQSQNRLHPSRQESQDRRVPLQQRENNHRPIEDTYYFDDE</sequence>
<feature type="coiled-coil region" evidence="1">
    <location>
        <begin position="15"/>
        <end position="42"/>
    </location>
</feature>
<feature type="compositionally biased region" description="Basic and acidic residues" evidence="2">
    <location>
        <begin position="161"/>
        <end position="183"/>
    </location>
</feature>
<evidence type="ECO:0000256" key="2">
    <source>
        <dbReference type="SAM" id="MobiDB-lite"/>
    </source>
</evidence>
<evidence type="ECO:0000256" key="1">
    <source>
        <dbReference type="SAM" id="Coils"/>
    </source>
</evidence>
<dbReference type="OrthoDB" id="5870941at2759"/>
<reference evidence="3 4" key="1">
    <citation type="submission" date="2014-10" db="EMBL/GenBank/DDBJ databases">
        <title>Draft genome of the hookworm Ancylostoma caninum.</title>
        <authorList>
            <person name="Mitreva M."/>
        </authorList>
    </citation>
    <scope>NUCLEOTIDE SEQUENCE [LARGE SCALE GENOMIC DNA]</scope>
    <source>
        <strain evidence="3 4">Baltimore</strain>
    </source>
</reference>
<comment type="caution">
    <text evidence="3">The sequence shown here is derived from an EMBL/GenBank/DDBJ whole genome shotgun (WGS) entry which is preliminary data.</text>
</comment>
<dbReference type="EMBL" id="JOJR01000112">
    <property type="protein sequence ID" value="RCN45062.1"/>
    <property type="molecule type" value="Genomic_DNA"/>
</dbReference>
<proteinExistence type="predicted"/>